<dbReference type="InterPro" id="IPR011992">
    <property type="entry name" value="EF-hand-dom_pair"/>
</dbReference>
<dbReference type="Proteomes" id="UP001165082">
    <property type="component" value="Unassembled WGS sequence"/>
</dbReference>
<evidence type="ECO:0000313" key="5">
    <source>
        <dbReference type="Proteomes" id="UP001165082"/>
    </source>
</evidence>
<dbReference type="SMART" id="SM00054">
    <property type="entry name" value="EFh"/>
    <property type="match status" value="1"/>
</dbReference>
<proteinExistence type="predicted"/>
<accession>A0A9W7DL46</accession>
<feature type="non-terminal residue" evidence="4">
    <location>
        <position position="1"/>
    </location>
</feature>
<dbReference type="PROSITE" id="PS00018">
    <property type="entry name" value="EF_HAND_1"/>
    <property type="match status" value="1"/>
</dbReference>
<evidence type="ECO:0000259" key="3">
    <source>
        <dbReference type="PROSITE" id="PS50222"/>
    </source>
</evidence>
<dbReference type="OrthoDB" id="199911at2759"/>
<evidence type="ECO:0000256" key="1">
    <source>
        <dbReference type="ARBA" id="ARBA00022837"/>
    </source>
</evidence>
<keyword evidence="1" id="KW-0106">Calcium</keyword>
<gene>
    <name evidence="4" type="ORF">TrRE_jg8545</name>
</gene>
<dbReference type="Pfam" id="PF00036">
    <property type="entry name" value="EF-hand_1"/>
    <property type="match status" value="1"/>
</dbReference>
<reference evidence="4" key="1">
    <citation type="submission" date="2022-07" db="EMBL/GenBank/DDBJ databases">
        <title>Genome analysis of Parmales, a sister group of diatoms, reveals the evolutionary specialization of diatoms from phago-mixotrophs to photoautotrophs.</title>
        <authorList>
            <person name="Ban H."/>
            <person name="Sato S."/>
            <person name="Yoshikawa S."/>
            <person name="Kazumasa Y."/>
            <person name="Nakamura Y."/>
            <person name="Ichinomiya M."/>
            <person name="Saitoh K."/>
            <person name="Sato N."/>
            <person name="Blanc-Mathieu R."/>
            <person name="Endo H."/>
            <person name="Kuwata A."/>
            <person name="Ogata H."/>
        </authorList>
    </citation>
    <scope>NUCLEOTIDE SEQUENCE</scope>
</reference>
<dbReference type="EMBL" id="BRXZ01003001">
    <property type="protein sequence ID" value="GMH46202.1"/>
    <property type="molecule type" value="Genomic_DNA"/>
</dbReference>
<dbReference type="PROSITE" id="PS50222">
    <property type="entry name" value="EF_HAND_2"/>
    <property type="match status" value="1"/>
</dbReference>
<dbReference type="InterPro" id="IPR018247">
    <property type="entry name" value="EF_Hand_1_Ca_BS"/>
</dbReference>
<dbReference type="Gene3D" id="1.10.238.10">
    <property type="entry name" value="EF-hand"/>
    <property type="match status" value="1"/>
</dbReference>
<comment type="caution">
    <text evidence="4">The sequence shown here is derived from an EMBL/GenBank/DDBJ whole genome shotgun (WGS) entry which is preliminary data.</text>
</comment>
<keyword evidence="5" id="KW-1185">Reference proteome</keyword>
<dbReference type="GO" id="GO:0005509">
    <property type="term" value="F:calcium ion binding"/>
    <property type="evidence" value="ECO:0007669"/>
    <property type="project" value="InterPro"/>
</dbReference>
<dbReference type="SUPFAM" id="SSF47473">
    <property type="entry name" value="EF-hand"/>
    <property type="match status" value="1"/>
</dbReference>
<evidence type="ECO:0000313" key="4">
    <source>
        <dbReference type="EMBL" id="GMH46202.1"/>
    </source>
</evidence>
<name>A0A9W7DL46_9STRA</name>
<feature type="region of interest" description="Disordered" evidence="2">
    <location>
        <begin position="84"/>
        <end position="122"/>
    </location>
</feature>
<organism evidence="4 5">
    <name type="scientific">Triparma retinervis</name>
    <dbReference type="NCBI Taxonomy" id="2557542"/>
    <lineage>
        <taxon>Eukaryota</taxon>
        <taxon>Sar</taxon>
        <taxon>Stramenopiles</taxon>
        <taxon>Ochrophyta</taxon>
        <taxon>Bolidophyceae</taxon>
        <taxon>Parmales</taxon>
        <taxon>Triparmaceae</taxon>
        <taxon>Triparma</taxon>
    </lineage>
</organism>
<evidence type="ECO:0000256" key="2">
    <source>
        <dbReference type="SAM" id="MobiDB-lite"/>
    </source>
</evidence>
<dbReference type="InterPro" id="IPR002048">
    <property type="entry name" value="EF_hand_dom"/>
</dbReference>
<sequence length="122" mass="13440">PEKIAKQFEKEVKKTAEAVFKICDKNKDGAIDRQEFLQCLEPKSAKDSTPKCIEIAKILSLFEGGSLKQWNALGKFIEVNGAKPAESDYSESDSADKIEGIEAFNTTPRARSPTMSPGCNQQ</sequence>
<protein>
    <recommendedName>
        <fullName evidence="3">EF-hand domain-containing protein</fullName>
    </recommendedName>
</protein>
<feature type="domain" description="EF-hand" evidence="3">
    <location>
        <begin position="11"/>
        <end position="46"/>
    </location>
</feature>
<dbReference type="AlphaFoldDB" id="A0A9W7DL46"/>
<feature type="compositionally biased region" description="Polar residues" evidence="2">
    <location>
        <begin position="104"/>
        <end position="122"/>
    </location>
</feature>